<feature type="domain" description="Arrestin C-terminal-like" evidence="2">
    <location>
        <begin position="3"/>
        <end position="132"/>
    </location>
</feature>
<dbReference type="Gene3D" id="2.60.40.640">
    <property type="match status" value="1"/>
</dbReference>
<organism evidence="3 4">
    <name type="scientific">Hesseltinella vesiculosa</name>
    <dbReference type="NCBI Taxonomy" id="101127"/>
    <lineage>
        <taxon>Eukaryota</taxon>
        <taxon>Fungi</taxon>
        <taxon>Fungi incertae sedis</taxon>
        <taxon>Mucoromycota</taxon>
        <taxon>Mucoromycotina</taxon>
        <taxon>Mucoromycetes</taxon>
        <taxon>Mucorales</taxon>
        <taxon>Cunninghamellaceae</taxon>
        <taxon>Hesseltinella</taxon>
    </lineage>
</organism>
<evidence type="ECO:0000259" key="2">
    <source>
        <dbReference type="Pfam" id="PF02752"/>
    </source>
</evidence>
<dbReference type="AlphaFoldDB" id="A0A1X2G6N7"/>
<dbReference type="InterPro" id="IPR011022">
    <property type="entry name" value="Arrestin_C-like"/>
</dbReference>
<evidence type="ECO:0000313" key="4">
    <source>
        <dbReference type="Proteomes" id="UP000242146"/>
    </source>
</evidence>
<feature type="signal peptide" evidence="1">
    <location>
        <begin position="1"/>
        <end position="19"/>
    </location>
</feature>
<dbReference type="OrthoDB" id="298939at2759"/>
<keyword evidence="1" id="KW-0732">Signal</keyword>
<dbReference type="Pfam" id="PF02752">
    <property type="entry name" value="Arrestin_C"/>
    <property type="match status" value="1"/>
</dbReference>
<dbReference type="EMBL" id="MCGT01000037">
    <property type="protein sequence ID" value="ORX46497.1"/>
    <property type="molecule type" value="Genomic_DNA"/>
</dbReference>
<dbReference type="InterPro" id="IPR014752">
    <property type="entry name" value="Arrestin-like_C"/>
</dbReference>
<evidence type="ECO:0000313" key="3">
    <source>
        <dbReference type="EMBL" id="ORX46497.1"/>
    </source>
</evidence>
<evidence type="ECO:0000256" key="1">
    <source>
        <dbReference type="SAM" id="SignalP"/>
    </source>
</evidence>
<comment type="caution">
    <text evidence="3">The sequence shown here is derived from an EMBL/GenBank/DDBJ whole genome shotgun (WGS) entry which is preliminary data.</text>
</comment>
<feature type="chain" id="PRO_5010855965" description="Arrestin C-terminal-like domain-containing protein" evidence="1">
    <location>
        <begin position="20"/>
        <end position="333"/>
    </location>
</feature>
<dbReference type="SUPFAM" id="SSF81296">
    <property type="entry name" value="E set domains"/>
    <property type="match status" value="1"/>
</dbReference>
<dbReference type="Proteomes" id="UP000242146">
    <property type="component" value="Unassembled WGS sequence"/>
</dbReference>
<reference evidence="3 4" key="1">
    <citation type="submission" date="2016-07" db="EMBL/GenBank/DDBJ databases">
        <title>Pervasive Adenine N6-methylation of Active Genes in Fungi.</title>
        <authorList>
            <consortium name="DOE Joint Genome Institute"/>
            <person name="Mondo S.J."/>
            <person name="Dannebaum R.O."/>
            <person name="Kuo R.C."/>
            <person name="Labutti K."/>
            <person name="Haridas S."/>
            <person name="Kuo A."/>
            <person name="Salamov A."/>
            <person name="Ahrendt S.R."/>
            <person name="Lipzen A."/>
            <person name="Sullivan W."/>
            <person name="Andreopoulos W.B."/>
            <person name="Clum A."/>
            <person name="Lindquist E."/>
            <person name="Daum C."/>
            <person name="Ramamoorthy G.K."/>
            <person name="Gryganskyi A."/>
            <person name="Culley D."/>
            <person name="Magnuson J.K."/>
            <person name="James T.Y."/>
            <person name="O'Malley M.A."/>
            <person name="Stajich J.E."/>
            <person name="Spatafora J.W."/>
            <person name="Visel A."/>
            <person name="Grigoriev I.V."/>
        </authorList>
    </citation>
    <scope>NUCLEOTIDE SEQUENCE [LARGE SCALE GENOMIC DNA]</scope>
    <source>
        <strain evidence="3 4">NRRL 3301</strain>
    </source>
</reference>
<proteinExistence type="predicted"/>
<sequence>MTLAKIIWISGSLLYVDMAINNTSPRTICDIQLDLIRRQNTFAYIEHSKSFGLLPVTSSCETIASTHVHGQGWWQPVAPHQKDHVTLPLEIPDHVFTIKTQKLMDISYSVRIAICSDTCKEELAELPILLVHKVAMTHHPAYFEKTQASVSASSMWSTSEASDYTDFLPQVEHAEPSAPSIVTLSPPVEWMNFPVRSPRLDHSYPICTLKGRHSGKKWYNWVKQKSQGWVDKQFIMASTSCIMQPVHQKKKKPKLLRACESVLMQTKQSLLTSASVSLLVDKSKKKLISSKLQKLSTNTVAPAPTLHHGPSQKFELTNQDLELYSQSLPLRPS</sequence>
<dbReference type="InterPro" id="IPR014756">
    <property type="entry name" value="Ig_E-set"/>
</dbReference>
<keyword evidence="4" id="KW-1185">Reference proteome</keyword>
<dbReference type="STRING" id="101127.A0A1X2G6N7"/>
<protein>
    <recommendedName>
        <fullName evidence="2">Arrestin C-terminal-like domain-containing protein</fullName>
    </recommendedName>
</protein>
<accession>A0A1X2G6N7</accession>
<name>A0A1X2G6N7_9FUNG</name>
<gene>
    <name evidence="3" type="ORF">DM01DRAFT_312430</name>
</gene>